<dbReference type="InterPro" id="IPR009492">
    <property type="entry name" value="TniQ"/>
</dbReference>
<evidence type="ECO:0000313" key="2">
    <source>
        <dbReference type="EMBL" id="MBL3609811.1"/>
    </source>
</evidence>
<dbReference type="Pfam" id="PF06527">
    <property type="entry name" value="TniQ"/>
    <property type="match status" value="1"/>
</dbReference>
<dbReference type="RefSeq" id="WP_202249628.1">
    <property type="nucleotide sequence ID" value="NZ_JAESJG010000188.1"/>
</dbReference>
<keyword evidence="3" id="KW-1185">Reference proteome</keyword>
<name>A0ABS1RUP6_RHOSU</name>
<dbReference type="EMBL" id="JAESJJ010000018">
    <property type="protein sequence ID" value="MBL3609811.1"/>
    <property type="molecule type" value="Genomic_DNA"/>
</dbReference>
<dbReference type="Proteomes" id="UP000604473">
    <property type="component" value="Unassembled WGS sequence"/>
</dbReference>
<gene>
    <name evidence="2" type="ORF">JMM60_13560</name>
</gene>
<protein>
    <submittedName>
        <fullName evidence="2">TniQ family protein</fullName>
    </submittedName>
</protein>
<reference evidence="2 3" key="1">
    <citation type="submission" date="2021-01" db="EMBL/GenBank/DDBJ databases">
        <title>Draft genomes of Rhodovulum sulfidophilum.</title>
        <authorList>
            <person name="Guzman M.S."/>
        </authorList>
    </citation>
    <scope>NUCLEOTIDE SEQUENCE [LARGE SCALE GENOMIC DNA]</scope>
    <source>
        <strain evidence="2 3">AB35</strain>
    </source>
</reference>
<comment type="caution">
    <text evidence="2">The sequence shown here is derived from an EMBL/GenBank/DDBJ whole genome shotgun (WGS) entry which is preliminary data.</text>
</comment>
<evidence type="ECO:0000313" key="3">
    <source>
        <dbReference type="Proteomes" id="UP000604473"/>
    </source>
</evidence>
<proteinExistence type="predicted"/>
<sequence>MPFPLPLRPLPAPRETVLSYLSRFAAMNAAEMSDFSIDLGHQIRRFLDLETAALDCLAEAAGLEPAIRDELASWTGVPAGDVRMAFRGEAFVSRALRNPVMRGCPLCLQEDAQATPGHPERLMAMRGDWLLRSVNICCRHHHPLVPLW</sequence>
<evidence type="ECO:0000259" key="1">
    <source>
        <dbReference type="Pfam" id="PF06527"/>
    </source>
</evidence>
<feature type="domain" description="TniQ" evidence="1">
    <location>
        <begin position="6"/>
        <end position="144"/>
    </location>
</feature>
<accession>A0ABS1RUP6</accession>
<organism evidence="2 3">
    <name type="scientific">Rhodovulum sulfidophilum</name>
    <name type="common">Rhodobacter sulfidophilus</name>
    <dbReference type="NCBI Taxonomy" id="35806"/>
    <lineage>
        <taxon>Bacteria</taxon>
        <taxon>Pseudomonadati</taxon>
        <taxon>Pseudomonadota</taxon>
        <taxon>Alphaproteobacteria</taxon>
        <taxon>Rhodobacterales</taxon>
        <taxon>Paracoccaceae</taxon>
        <taxon>Rhodovulum</taxon>
    </lineage>
</organism>